<protein>
    <recommendedName>
        <fullName evidence="1">F-box domain-containing protein</fullName>
    </recommendedName>
</protein>
<accession>A0A9N9YZS3</accession>
<evidence type="ECO:0000259" key="1">
    <source>
        <dbReference type="PROSITE" id="PS50181"/>
    </source>
</evidence>
<feature type="domain" description="F-box" evidence="1">
    <location>
        <begin position="90"/>
        <end position="138"/>
    </location>
</feature>
<dbReference type="InterPro" id="IPR001810">
    <property type="entry name" value="F-box_dom"/>
</dbReference>
<dbReference type="OrthoDB" id="5141824at2759"/>
<comment type="caution">
    <text evidence="2">The sequence shown here is derived from an EMBL/GenBank/DDBJ whole genome shotgun (WGS) entry which is preliminary data.</text>
</comment>
<evidence type="ECO:0000313" key="2">
    <source>
        <dbReference type="EMBL" id="CAH0046427.1"/>
    </source>
</evidence>
<dbReference type="Proteomes" id="UP000775872">
    <property type="component" value="Unassembled WGS sequence"/>
</dbReference>
<name>A0A9N9YZS3_9HYPO</name>
<organism evidence="2 3">
    <name type="scientific">Clonostachys solani</name>
    <dbReference type="NCBI Taxonomy" id="160281"/>
    <lineage>
        <taxon>Eukaryota</taxon>
        <taxon>Fungi</taxon>
        <taxon>Dikarya</taxon>
        <taxon>Ascomycota</taxon>
        <taxon>Pezizomycotina</taxon>
        <taxon>Sordariomycetes</taxon>
        <taxon>Hypocreomycetidae</taxon>
        <taxon>Hypocreales</taxon>
        <taxon>Bionectriaceae</taxon>
        <taxon>Clonostachys</taxon>
    </lineage>
</organism>
<dbReference type="AlphaFoldDB" id="A0A9N9YZS3"/>
<reference evidence="3" key="1">
    <citation type="submission" date="2019-06" db="EMBL/GenBank/DDBJ databases">
        <authorList>
            <person name="Broberg M."/>
        </authorList>
    </citation>
    <scope>NUCLEOTIDE SEQUENCE [LARGE SCALE GENOMIC DNA]</scope>
</reference>
<keyword evidence="3" id="KW-1185">Reference proteome</keyword>
<dbReference type="EMBL" id="CABFOC020000014">
    <property type="protein sequence ID" value="CAH0046427.1"/>
    <property type="molecule type" value="Genomic_DNA"/>
</dbReference>
<sequence length="637" mass="73267">MDTFRLLVEAAEIMRQAAEDRGRPPPKSGASLPAEIINQMVPELDPISLMNLSGRSASNYLTSIPAETMNQMIPELDPISLMNLSGRSASNPLTDIPAEIMNQMIPELDPISLINLSQASQQFRHIIKPCKEELIERLLALECTEEFGGAEPSIHRRAWRPPSDVPIHRNIERYPSVVDTNWGAQRYACCGCLKLLPHYYFDNRSIQSEGLRKPMFGTPGAEFKTCWRPSKRGMHRQHVQGLRRAQRKELRLAESELQEGDPVLLQYTAAFKTLDLDYRRELNSRELKGVDDFSIDSWGRLLTPVNARTVIKMFTEVGRRGQNRRTRRCNECLYQRDLAIESATSDGDMLEIPTVKRSRLVHCGSALRRYFPGYSEIYGRECPPIPTLRMPSFVRWVRFQEMWNMCMIRCPGCEVWQEMRTFRLSGTLLGCGFEVKPDAGAGLADWDAMVLEPQMCGESVCNHCFVNKNGRDKLKQVLVRWLSHEQSQELARLEALIKVGWISLGDALSHPRFNSDPWVKLKKEHRRGLSGISPILDKNHQLNLSSMTVLRSWYEVLFRKDKTDAAETFATYFNPTRNWEYQWLINFPLLQSHWFHLTDMIQEVQADPERLVDWALEPRLGLPLHDADEAAFRQQAQ</sequence>
<evidence type="ECO:0000313" key="3">
    <source>
        <dbReference type="Proteomes" id="UP000775872"/>
    </source>
</evidence>
<reference evidence="2 3" key="2">
    <citation type="submission" date="2021-10" db="EMBL/GenBank/DDBJ databases">
        <authorList>
            <person name="Piombo E."/>
        </authorList>
    </citation>
    <scope>NUCLEOTIDE SEQUENCE [LARGE SCALE GENOMIC DNA]</scope>
</reference>
<dbReference type="SUPFAM" id="SSF81383">
    <property type="entry name" value="F-box domain"/>
    <property type="match status" value="1"/>
</dbReference>
<gene>
    <name evidence="2" type="ORF">CSOL1703_00012161</name>
</gene>
<proteinExistence type="predicted"/>
<dbReference type="InterPro" id="IPR036047">
    <property type="entry name" value="F-box-like_dom_sf"/>
</dbReference>
<dbReference type="PROSITE" id="PS50181">
    <property type="entry name" value="FBOX"/>
    <property type="match status" value="1"/>
</dbReference>